<evidence type="ECO:0000313" key="5">
    <source>
        <dbReference type="Proteomes" id="UP000237839"/>
    </source>
</evidence>
<keyword evidence="2" id="KW-0732">Signal</keyword>
<dbReference type="NCBIfam" id="TIGR02595">
    <property type="entry name" value="PEP_CTERM"/>
    <property type="match status" value="1"/>
</dbReference>
<sequence length="331" mass="30372">MNTRNQTFVKKALFAMMFVGASAQAVPFTYTGSIVDYTITTSGVYDLTAAGAQGGSGNGVGTTGGLGAQISGDLFLTTGTQLGIVVGGQGLTGNFGGLAGGGGGGGSFVYIIGSTSPLIVAGGGGGAGYIDATVGGGGQTTTSGQAGFGAGGGAGGSAGSGGAGGNDEIGDNGGGGGGWGGNGGDGVGTTYTQTGGAGLGGAGAFSFLAGFGDCDPSVPACANGGFGGGGGGGWQGGGGGGGYSGGGGGDGTTDGGGGGGSYIDASFLSIGSMIGGSDTSDNGAPLGNANNGFVNIDMVLLSNPVPEPLTLALMAIGLAGLGFIRRKKARI</sequence>
<keyword evidence="5" id="KW-1185">Reference proteome</keyword>
<organism evidence="4 5">
    <name type="scientific">Solimicrobium silvestre</name>
    <dbReference type="NCBI Taxonomy" id="2099400"/>
    <lineage>
        <taxon>Bacteria</taxon>
        <taxon>Pseudomonadati</taxon>
        <taxon>Pseudomonadota</taxon>
        <taxon>Betaproteobacteria</taxon>
        <taxon>Burkholderiales</taxon>
        <taxon>Oxalobacteraceae</taxon>
        <taxon>Solimicrobium</taxon>
    </lineage>
</organism>
<evidence type="ECO:0000256" key="1">
    <source>
        <dbReference type="SAM" id="MobiDB-lite"/>
    </source>
</evidence>
<dbReference type="InterPro" id="IPR013424">
    <property type="entry name" value="Ice-binding_C"/>
</dbReference>
<feature type="signal peptide" evidence="2">
    <location>
        <begin position="1"/>
        <end position="25"/>
    </location>
</feature>
<reference evidence="4 5" key="1">
    <citation type="submission" date="2018-02" db="EMBL/GenBank/DDBJ databases">
        <title>Solimicrobium silvestre gen. nov., sp. nov., isolated from alpine forest soil.</title>
        <authorList>
            <person name="Margesin R."/>
            <person name="Albuquerque L."/>
            <person name="Zhang D.-C."/>
            <person name="Froufe H.J.C."/>
            <person name="Severino R."/>
            <person name="Roxo I."/>
            <person name="Egas C."/>
            <person name="Da Costa M.S."/>
        </authorList>
    </citation>
    <scope>NUCLEOTIDE SEQUENCE [LARGE SCALE GENOMIC DNA]</scope>
    <source>
        <strain evidence="4 5">S20-91</strain>
    </source>
</reference>
<dbReference type="EMBL" id="PUGF01000008">
    <property type="protein sequence ID" value="PRC93264.1"/>
    <property type="molecule type" value="Genomic_DNA"/>
</dbReference>
<feature type="domain" description="Ice-binding protein C-terminal" evidence="3">
    <location>
        <begin position="304"/>
        <end position="326"/>
    </location>
</feature>
<comment type="caution">
    <text evidence="4">The sequence shown here is derived from an EMBL/GenBank/DDBJ whole genome shotgun (WGS) entry which is preliminary data.</text>
</comment>
<feature type="region of interest" description="Disordered" evidence="1">
    <location>
        <begin position="157"/>
        <end position="181"/>
    </location>
</feature>
<dbReference type="Proteomes" id="UP000237839">
    <property type="component" value="Unassembled WGS sequence"/>
</dbReference>
<accession>A0A2S9GZV5</accession>
<gene>
    <name evidence="4" type="ORF">S2091_2002</name>
</gene>
<dbReference type="RefSeq" id="WP_207769676.1">
    <property type="nucleotide sequence ID" value="NZ_PUGF01000008.1"/>
</dbReference>
<name>A0A2S9GZV5_9BURK</name>
<dbReference type="AlphaFoldDB" id="A0A2S9GZV5"/>
<dbReference type="Pfam" id="PF07589">
    <property type="entry name" value="PEP-CTERM"/>
    <property type="match status" value="1"/>
</dbReference>
<evidence type="ECO:0000313" key="4">
    <source>
        <dbReference type="EMBL" id="PRC93264.1"/>
    </source>
</evidence>
<feature type="chain" id="PRO_5015429557" evidence="2">
    <location>
        <begin position="26"/>
        <end position="331"/>
    </location>
</feature>
<evidence type="ECO:0000256" key="2">
    <source>
        <dbReference type="SAM" id="SignalP"/>
    </source>
</evidence>
<evidence type="ECO:0000259" key="3">
    <source>
        <dbReference type="Pfam" id="PF07589"/>
    </source>
</evidence>
<proteinExistence type="predicted"/>
<protein>
    <submittedName>
        <fullName evidence="4">PEP-CTERM protein-sorting domain</fullName>
    </submittedName>
</protein>